<evidence type="ECO:0000313" key="1">
    <source>
        <dbReference type="EMBL" id="TDL22538.1"/>
    </source>
</evidence>
<reference evidence="1 2" key="1">
    <citation type="submission" date="2018-06" db="EMBL/GenBank/DDBJ databases">
        <title>A transcriptomic atlas of mushroom development highlights an independent origin of complex multicellularity.</title>
        <authorList>
            <consortium name="DOE Joint Genome Institute"/>
            <person name="Krizsan K."/>
            <person name="Almasi E."/>
            <person name="Merenyi Z."/>
            <person name="Sahu N."/>
            <person name="Viragh M."/>
            <person name="Koszo T."/>
            <person name="Mondo S."/>
            <person name="Kiss B."/>
            <person name="Balint B."/>
            <person name="Kues U."/>
            <person name="Barry K."/>
            <person name="Hegedus J.C."/>
            <person name="Henrissat B."/>
            <person name="Johnson J."/>
            <person name="Lipzen A."/>
            <person name="Ohm R."/>
            <person name="Nagy I."/>
            <person name="Pangilinan J."/>
            <person name="Yan J."/>
            <person name="Xiong Y."/>
            <person name="Grigoriev I.V."/>
            <person name="Hibbett D.S."/>
            <person name="Nagy L.G."/>
        </authorList>
    </citation>
    <scope>NUCLEOTIDE SEQUENCE [LARGE SCALE GENOMIC DNA]</scope>
    <source>
        <strain evidence="1 2">SZMC22713</strain>
    </source>
</reference>
<dbReference type="CDD" id="cd00866">
    <property type="entry name" value="PEBP_euk"/>
    <property type="match status" value="1"/>
</dbReference>
<dbReference type="SUPFAM" id="SSF49777">
    <property type="entry name" value="PEBP-like"/>
    <property type="match status" value="1"/>
</dbReference>
<accession>A0A4Y7Q5Q8</accession>
<dbReference type="Proteomes" id="UP000294933">
    <property type="component" value="Unassembled WGS sequence"/>
</dbReference>
<dbReference type="InterPro" id="IPR008914">
    <property type="entry name" value="PEBP"/>
</dbReference>
<dbReference type="EMBL" id="ML170174">
    <property type="protein sequence ID" value="TDL22538.1"/>
    <property type="molecule type" value="Genomic_DNA"/>
</dbReference>
<dbReference type="GO" id="GO:0030414">
    <property type="term" value="F:peptidase inhibitor activity"/>
    <property type="evidence" value="ECO:0007669"/>
    <property type="project" value="TreeGrafter"/>
</dbReference>
<dbReference type="STRING" id="50990.A0A4Y7Q5Q8"/>
<gene>
    <name evidence="1" type="ORF">BD410DRAFT_770070</name>
</gene>
<dbReference type="OrthoDB" id="2506647at2759"/>
<dbReference type="VEuPathDB" id="FungiDB:BD410DRAFT_770070"/>
<proteinExistence type="predicted"/>
<organism evidence="1 2">
    <name type="scientific">Rickenella mellea</name>
    <dbReference type="NCBI Taxonomy" id="50990"/>
    <lineage>
        <taxon>Eukaryota</taxon>
        <taxon>Fungi</taxon>
        <taxon>Dikarya</taxon>
        <taxon>Basidiomycota</taxon>
        <taxon>Agaricomycotina</taxon>
        <taxon>Agaricomycetes</taxon>
        <taxon>Hymenochaetales</taxon>
        <taxon>Rickenellaceae</taxon>
        <taxon>Rickenella</taxon>
    </lineage>
</organism>
<dbReference type="PANTHER" id="PTHR11362:SF148">
    <property type="entry name" value="CARBOXYPEPTIDASE Y INHIBITOR"/>
    <property type="match status" value="1"/>
</dbReference>
<dbReference type="GO" id="GO:0030162">
    <property type="term" value="P:regulation of proteolysis"/>
    <property type="evidence" value="ECO:0007669"/>
    <property type="project" value="TreeGrafter"/>
</dbReference>
<dbReference type="PANTHER" id="PTHR11362">
    <property type="entry name" value="PHOSPHATIDYLETHANOLAMINE-BINDING PROTEIN"/>
    <property type="match status" value="1"/>
</dbReference>
<sequence length="203" mass="22541">MPLLDPISSVTEALRKSNVIGDVIPDKLTFQPTVLFSIRWGDREVMLGNELDKSDTVQEPTVTLMPMSATEGNATYTLAMLDPDAPSHEDRKYGPFRHWLISKMRPPTPSDVESAAATEEGLLLTQSFKPITTYRPPGPGTGTGSHRYVFLLFREPENGYNLPSNAPEYGDTLEERRKWSPMQFAANHGLVLVGANYFVLASE</sequence>
<dbReference type="GO" id="GO:0046578">
    <property type="term" value="P:regulation of Ras protein signal transduction"/>
    <property type="evidence" value="ECO:0007669"/>
    <property type="project" value="TreeGrafter"/>
</dbReference>
<dbReference type="AlphaFoldDB" id="A0A4Y7Q5Q8"/>
<dbReference type="GO" id="GO:0005543">
    <property type="term" value="F:phospholipid binding"/>
    <property type="evidence" value="ECO:0007669"/>
    <property type="project" value="TreeGrafter"/>
</dbReference>
<dbReference type="Gene3D" id="3.90.280.10">
    <property type="entry name" value="PEBP-like"/>
    <property type="match status" value="1"/>
</dbReference>
<dbReference type="InterPro" id="IPR035810">
    <property type="entry name" value="PEBP_euk"/>
</dbReference>
<evidence type="ECO:0000313" key="2">
    <source>
        <dbReference type="Proteomes" id="UP000294933"/>
    </source>
</evidence>
<name>A0A4Y7Q5Q8_9AGAM</name>
<protein>
    <submittedName>
        <fullName evidence="1">PEBP-like protein</fullName>
    </submittedName>
</protein>
<dbReference type="InterPro" id="IPR036610">
    <property type="entry name" value="PEBP-like_sf"/>
</dbReference>
<dbReference type="Pfam" id="PF01161">
    <property type="entry name" value="PBP"/>
    <property type="match status" value="1"/>
</dbReference>
<keyword evidence="2" id="KW-1185">Reference proteome</keyword>